<organism evidence="1 2">
    <name type="scientific">Mycena rosella</name>
    <name type="common">Pink bonnet</name>
    <name type="synonym">Agaricus rosellus</name>
    <dbReference type="NCBI Taxonomy" id="1033263"/>
    <lineage>
        <taxon>Eukaryota</taxon>
        <taxon>Fungi</taxon>
        <taxon>Dikarya</taxon>
        <taxon>Basidiomycota</taxon>
        <taxon>Agaricomycotina</taxon>
        <taxon>Agaricomycetes</taxon>
        <taxon>Agaricomycetidae</taxon>
        <taxon>Agaricales</taxon>
        <taxon>Marasmiineae</taxon>
        <taxon>Mycenaceae</taxon>
        <taxon>Mycena</taxon>
    </lineage>
</organism>
<reference evidence="1" key="1">
    <citation type="submission" date="2023-03" db="EMBL/GenBank/DDBJ databases">
        <title>Massive genome expansion in bonnet fungi (Mycena s.s.) driven by repeated elements and novel gene families across ecological guilds.</title>
        <authorList>
            <consortium name="Lawrence Berkeley National Laboratory"/>
            <person name="Harder C.B."/>
            <person name="Miyauchi S."/>
            <person name="Viragh M."/>
            <person name="Kuo A."/>
            <person name="Thoen E."/>
            <person name="Andreopoulos B."/>
            <person name="Lu D."/>
            <person name="Skrede I."/>
            <person name="Drula E."/>
            <person name="Henrissat B."/>
            <person name="Morin E."/>
            <person name="Kohler A."/>
            <person name="Barry K."/>
            <person name="LaButti K."/>
            <person name="Morin E."/>
            <person name="Salamov A."/>
            <person name="Lipzen A."/>
            <person name="Mereny Z."/>
            <person name="Hegedus B."/>
            <person name="Baldrian P."/>
            <person name="Stursova M."/>
            <person name="Weitz H."/>
            <person name="Taylor A."/>
            <person name="Grigoriev I.V."/>
            <person name="Nagy L.G."/>
            <person name="Martin F."/>
            <person name="Kauserud H."/>
        </authorList>
    </citation>
    <scope>NUCLEOTIDE SEQUENCE</scope>
    <source>
        <strain evidence="1">CBHHK067</strain>
    </source>
</reference>
<comment type="caution">
    <text evidence="1">The sequence shown here is derived from an EMBL/GenBank/DDBJ whole genome shotgun (WGS) entry which is preliminary data.</text>
</comment>
<gene>
    <name evidence="1" type="ORF">B0H17DRAFT_1151971</name>
</gene>
<dbReference type="EMBL" id="JARKIE010000697">
    <property type="protein sequence ID" value="KAJ7620676.1"/>
    <property type="molecule type" value="Genomic_DNA"/>
</dbReference>
<protein>
    <submittedName>
        <fullName evidence="1">Uncharacterized protein</fullName>
    </submittedName>
</protein>
<name>A0AAD7BGX2_MYCRO</name>
<keyword evidence="2" id="KW-1185">Reference proteome</keyword>
<proteinExistence type="predicted"/>
<evidence type="ECO:0000313" key="2">
    <source>
        <dbReference type="Proteomes" id="UP001221757"/>
    </source>
</evidence>
<dbReference type="AlphaFoldDB" id="A0AAD7BGX2"/>
<sequence>MLRQRCGVARVLMRASPSSACVCASSVVLRSGRLNAREAWSLRRCGCIQPWKAHDLLARGAELCIPIVASSMVLRLCGGMRCHDEPIDDSMRWAAWTGVRIRCAACRRDVLDEPRRCRADADVNELRASTLNAYTDLQCASGGGAEACLGVDMFAYGAHAHWMDASRSDVGVGACCGCGWRRSRPASLLRARPASEERRARSGDMRNRMGAELRASDGDDACIFTLRAAARSSDVGVSRSRRRPNSAALLPCPASPAAFVLMWMWPIRDRLASDCGRNKMDTERSKKAGKSAPKYTSLRIGSPLVELPVATNTLDSSMIPIHPHSAAKICLRKCDSLLSAASASML</sequence>
<evidence type="ECO:0000313" key="1">
    <source>
        <dbReference type="EMBL" id="KAJ7620676.1"/>
    </source>
</evidence>
<dbReference type="Proteomes" id="UP001221757">
    <property type="component" value="Unassembled WGS sequence"/>
</dbReference>
<accession>A0AAD7BGX2</accession>